<dbReference type="InterPro" id="IPR003615">
    <property type="entry name" value="HNH_nuc"/>
</dbReference>
<dbReference type="Pfam" id="PF18145">
    <property type="entry name" value="SAVED"/>
    <property type="match status" value="1"/>
</dbReference>
<gene>
    <name evidence="3" type="ORF">CJD50_15595</name>
</gene>
<dbReference type="CDD" id="cd00085">
    <property type="entry name" value="HNHc"/>
    <property type="match status" value="1"/>
</dbReference>
<sequence>MNAEAPPKKKGGRFNTKSEVKQMVWVRMAGHCELCGTDLTHDFRVGTSMQWGEVAHILPASPKGPRGREEHSDEQAQNLTNDFSNLMLLCPNCHEKIDRDDDGYPEDDLSGLHESCLARIRLAASQPAEGRAIPLIVQSQHFASTNNIPAGELLTAMSSEGLTAFGHTINITFREPGPRGRDDLYWQLIKDDIEQKISGELAKRGGSFGDMPALALVGLADIPALIMLGQAIGDRSNRYLFSRSRTHGLRWPSKSASPPDYIFSPAPQGNGPLALVLSISATIPERDIEAVLPGVRIASFTIPEPSYAMVSNRNVINTFRDELQKHLSQLEAESEQPISVFAAIPAALAIEFGALLTTQHQHPYVIFDRESNSNQFRSMLTIGHPQESQK</sequence>
<accession>A0A2A2MA91</accession>
<dbReference type="AlphaFoldDB" id="A0A2A2MA91"/>
<dbReference type="GO" id="GO:0004519">
    <property type="term" value="F:endonuclease activity"/>
    <property type="evidence" value="ECO:0007669"/>
    <property type="project" value="UniProtKB-KW"/>
</dbReference>
<evidence type="ECO:0000313" key="4">
    <source>
        <dbReference type="Proteomes" id="UP000218796"/>
    </source>
</evidence>
<evidence type="ECO:0000313" key="3">
    <source>
        <dbReference type="EMBL" id="PAV95344.1"/>
    </source>
</evidence>
<comment type="caution">
    <text evidence="3">The sequence shown here is derived from an EMBL/GenBank/DDBJ whole genome shotgun (WGS) entry which is preliminary data.</text>
</comment>
<protein>
    <submittedName>
        <fullName evidence="3">HNH endonuclease</fullName>
    </submittedName>
</protein>
<keyword evidence="4" id="KW-1185">Reference proteome</keyword>
<name>A0A2A2MA91_9GAMM</name>
<dbReference type="Proteomes" id="UP000218796">
    <property type="component" value="Unassembled WGS sequence"/>
</dbReference>
<keyword evidence="3" id="KW-0540">Nuclease</keyword>
<dbReference type="RefSeq" id="WP_032636827.1">
    <property type="nucleotide sequence ID" value="NZ_CAUFSP010000009.1"/>
</dbReference>
<organism evidence="3 4">
    <name type="scientific">Hafnia paralvei</name>
    <dbReference type="NCBI Taxonomy" id="546367"/>
    <lineage>
        <taxon>Bacteria</taxon>
        <taxon>Pseudomonadati</taxon>
        <taxon>Pseudomonadota</taxon>
        <taxon>Gammaproteobacteria</taxon>
        <taxon>Enterobacterales</taxon>
        <taxon>Hafniaceae</taxon>
        <taxon>Hafnia</taxon>
    </lineage>
</organism>
<keyword evidence="3" id="KW-0378">Hydrolase</keyword>
<dbReference type="InterPro" id="IPR040836">
    <property type="entry name" value="SAVED"/>
</dbReference>
<reference evidence="3 4" key="1">
    <citation type="submission" date="2017-08" db="EMBL/GenBank/DDBJ databases">
        <title>Draft Genome Sequence of Hafnia alvei CITHA-6 Isolated from Raw Bovine Milk.</title>
        <authorList>
            <person name="Culligan E.P."/>
            <person name="Mcsweeney A."/>
            <person name="O'Doherty C."/>
            <person name="Gleeson E."/>
            <person name="O'Riordan D."/>
            <person name="Sleator R.D."/>
        </authorList>
    </citation>
    <scope>NUCLEOTIDE SEQUENCE [LARGE SCALE GENOMIC DNA]</scope>
    <source>
        <strain evidence="3 4">CITHA-6</strain>
    </source>
</reference>
<evidence type="ECO:0000259" key="1">
    <source>
        <dbReference type="Pfam" id="PF13391"/>
    </source>
</evidence>
<keyword evidence="3" id="KW-0255">Endonuclease</keyword>
<dbReference type="NCBIfam" id="NF033611">
    <property type="entry name" value="SAVED"/>
    <property type="match status" value="1"/>
</dbReference>
<dbReference type="EMBL" id="NQMS01000007">
    <property type="protein sequence ID" value="PAV95344.1"/>
    <property type="molecule type" value="Genomic_DNA"/>
</dbReference>
<dbReference type="Gene3D" id="1.10.30.50">
    <property type="match status" value="1"/>
</dbReference>
<evidence type="ECO:0000259" key="2">
    <source>
        <dbReference type="Pfam" id="PF18145"/>
    </source>
</evidence>
<feature type="domain" description="HNH nuclease" evidence="1">
    <location>
        <begin position="32"/>
        <end position="99"/>
    </location>
</feature>
<dbReference type="OrthoDB" id="9052589at2"/>
<proteinExistence type="predicted"/>
<dbReference type="Pfam" id="PF13391">
    <property type="entry name" value="HNH_2"/>
    <property type="match status" value="1"/>
</dbReference>
<feature type="domain" description="SMODS-associated and fused to various effectors" evidence="2">
    <location>
        <begin position="206"/>
        <end position="382"/>
    </location>
</feature>